<proteinExistence type="predicted"/>
<comment type="subcellular location">
    <subcellularLocation>
        <location evidence="1">Cell membrane</location>
        <topology evidence="1">Multi-pass membrane protein</topology>
    </subcellularLocation>
</comment>
<feature type="transmembrane region" description="Helical" evidence="8">
    <location>
        <begin position="166"/>
        <end position="188"/>
    </location>
</feature>
<keyword evidence="11" id="KW-1185">Reference proteome</keyword>
<dbReference type="GO" id="GO:0022857">
    <property type="term" value="F:transmembrane transporter activity"/>
    <property type="evidence" value="ECO:0007669"/>
    <property type="project" value="InterPro"/>
</dbReference>
<evidence type="ECO:0000256" key="6">
    <source>
        <dbReference type="ARBA" id="ARBA00023136"/>
    </source>
</evidence>
<feature type="compositionally biased region" description="Low complexity" evidence="7">
    <location>
        <begin position="470"/>
        <end position="491"/>
    </location>
</feature>
<comment type="caution">
    <text evidence="10">The sequence shown here is derived from an EMBL/GenBank/DDBJ whole genome shotgun (WGS) entry which is preliminary data.</text>
</comment>
<dbReference type="Proteomes" id="UP000565579">
    <property type="component" value="Unassembled WGS sequence"/>
</dbReference>
<feature type="region of interest" description="Disordered" evidence="7">
    <location>
        <begin position="470"/>
        <end position="499"/>
    </location>
</feature>
<evidence type="ECO:0000256" key="8">
    <source>
        <dbReference type="SAM" id="Phobius"/>
    </source>
</evidence>
<dbReference type="Pfam" id="PF07690">
    <property type="entry name" value="MFS_1"/>
    <property type="match status" value="1"/>
</dbReference>
<dbReference type="CDD" id="cd17321">
    <property type="entry name" value="MFS_MMR_MDR_like"/>
    <property type="match status" value="1"/>
</dbReference>
<gene>
    <name evidence="10" type="ORF">HD593_007056</name>
</gene>
<dbReference type="SUPFAM" id="SSF103473">
    <property type="entry name" value="MFS general substrate transporter"/>
    <property type="match status" value="1"/>
</dbReference>
<feature type="domain" description="Major facilitator superfamily (MFS) profile" evidence="9">
    <location>
        <begin position="14"/>
        <end position="463"/>
    </location>
</feature>
<evidence type="ECO:0000259" key="9">
    <source>
        <dbReference type="PROSITE" id="PS50850"/>
    </source>
</evidence>
<dbReference type="PANTHER" id="PTHR42718">
    <property type="entry name" value="MAJOR FACILITATOR SUPERFAMILY MULTIDRUG TRANSPORTER MFSC"/>
    <property type="match status" value="1"/>
</dbReference>
<feature type="transmembrane region" description="Helical" evidence="8">
    <location>
        <begin position="408"/>
        <end position="431"/>
    </location>
</feature>
<evidence type="ECO:0000256" key="5">
    <source>
        <dbReference type="ARBA" id="ARBA00022989"/>
    </source>
</evidence>
<feature type="transmembrane region" description="Helical" evidence="8">
    <location>
        <begin position="200"/>
        <end position="218"/>
    </location>
</feature>
<feature type="transmembrane region" description="Helical" evidence="8">
    <location>
        <begin position="437"/>
        <end position="459"/>
    </location>
</feature>
<dbReference type="InterPro" id="IPR020846">
    <property type="entry name" value="MFS_dom"/>
</dbReference>
<dbReference type="PRINTS" id="PR01036">
    <property type="entry name" value="TCRTETB"/>
</dbReference>
<evidence type="ECO:0000256" key="7">
    <source>
        <dbReference type="SAM" id="MobiDB-lite"/>
    </source>
</evidence>
<dbReference type="RefSeq" id="WP_185106207.1">
    <property type="nucleotide sequence ID" value="NZ_BAAAXY010000094.1"/>
</dbReference>
<keyword evidence="2" id="KW-0813">Transport</keyword>
<dbReference type="InterPro" id="IPR036259">
    <property type="entry name" value="MFS_trans_sf"/>
</dbReference>
<dbReference type="InterPro" id="IPR011701">
    <property type="entry name" value="MFS"/>
</dbReference>
<dbReference type="Gene3D" id="1.20.1250.20">
    <property type="entry name" value="MFS general substrate transporter like domains"/>
    <property type="match status" value="1"/>
</dbReference>
<organism evidence="10 11">
    <name type="scientific">Nonomuraea rubra</name>
    <dbReference type="NCBI Taxonomy" id="46180"/>
    <lineage>
        <taxon>Bacteria</taxon>
        <taxon>Bacillati</taxon>
        <taxon>Actinomycetota</taxon>
        <taxon>Actinomycetes</taxon>
        <taxon>Streptosporangiales</taxon>
        <taxon>Streptosporangiaceae</taxon>
        <taxon>Nonomuraea</taxon>
    </lineage>
</organism>
<feature type="transmembrane region" description="Helical" evidence="8">
    <location>
        <begin position="112"/>
        <end position="132"/>
    </location>
</feature>
<evidence type="ECO:0000313" key="11">
    <source>
        <dbReference type="Proteomes" id="UP000565579"/>
    </source>
</evidence>
<evidence type="ECO:0000256" key="2">
    <source>
        <dbReference type="ARBA" id="ARBA00022448"/>
    </source>
</evidence>
<protein>
    <submittedName>
        <fullName evidence="10">EmrB/QacA subfamily drug resistance transporter</fullName>
    </submittedName>
</protein>
<feature type="transmembrane region" description="Helical" evidence="8">
    <location>
        <begin position="139"/>
        <end position="160"/>
    </location>
</feature>
<accession>A0A7X0NZJ8</accession>
<feature type="transmembrane region" description="Helical" evidence="8">
    <location>
        <begin position="332"/>
        <end position="350"/>
    </location>
</feature>
<feature type="transmembrane region" description="Helical" evidence="8">
    <location>
        <begin position="49"/>
        <end position="69"/>
    </location>
</feature>
<dbReference type="GO" id="GO:0005886">
    <property type="term" value="C:plasma membrane"/>
    <property type="evidence" value="ECO:0007669"/>
    <property type="project" value="UniProtKB-SubCell"/>
</dbReference>
<keyword evidence="4 8" id="KW-0812">Transmembrane</keyword>
<dbReference type="EMBL" id="JACHMI010000001">
    <property type="protein sequence ID" value="MBB6552261.1"/>
    <property type="molecule type" value="Genomic_DNA"/>
</dbReference>
<name>A0A7X0NZJ8_9ACTN</name>
<feature type="transmembrane region" description="Helical" evidence="8">
    <location>
        <begin position="224"/>
        <end position="246"/>
    </location>
</feature>
<feature type="transmembrane region" description="Helical" evidence="8">
    <location>
        <begin position="266"/>
        <end position="291"/>
    </location>
</feature>
<feature type="transmembrane region" description="Helical" evidence="8">
    <location>
        <begin position="356"/>
        <end position="376"/>
    </location>
</feature>
<feature type="transmembrane region" description="Helical" evidence="8">
    <location>
        <begin position="12"/>
        <end position="37"/>
    </location>
</feature>
<keyword evidence="3" id="KW-1003">Cell membrane</keyword>
<dbReference type="Gene3D" id="1.20.1720.10">
    <property type="entry name" value="Multidrug resistance protein D"/>
    <property type="match status" value="1"/>
</dbReference>
<evidence type="ECO:0000256" key="3">
    <source>
        <dbReference type="ARBA" id="ARBA00022475"/>
    </source>
</evidence>
<sequence>MNRHHRPKGGGWVVLGLLCLAQFMLIVDITVVQVALPSIGADLALGREALTWVVTAYTLCFGGLMVLGGRLADVFGARGTLLAGLGVFTAASLVCGLAGSGAVLVAGRALQGVGAALLSPAALAVIVATFHGERRARALGVWAAIGGTGAALGVLVGGLLTAGPGWAWVFFVNVPIGLAVLAAVPAVVPAAAGRREVVDVPGALVVTLATALLIYGVVTAGDAGWAAAGTVLPLAGAVLLYVLFVVVERSVRSPLMRAATLARRPVISGTFVMLVATGLMLGLFFLSTLYLQHVLGFSPLETGLIFLPAAVAITAGAQLGGHLIGRVGGRPVAVAAFVLTAAGAALMARVSPGTSVYITLLPGFVLASLGIGPAFVTATTTTMANIPPGENGVASGVINTFHELGGSIGVAVVSTVAAAGLAPGAAGAAGAAGAGGFVAGFTLCAVVAGVAGAVALGLVPGGKPAAAFVGHGHAQGHAQEQAQGQAQGQAQRHGHGYGG</sequence>
<evidence type="ECO:0000256" key="4">
    <source>
        <dbReference type="ARBA" id="ARBA00022692"/>
    </source>
</evidence>
<reference evidence="10 11" key="1">
    <citation type="submission" date="2020-08" db="EMBL/GenBank/DDBJ databases">
        <title>Sequencing the genomes of 1000 actinobacteria strains.</title>
        <authorList>
            <person name="Klenk H.-P."/>
        </authorList>
    </citation>
    <scope>NUCLEOTIDE SEQUENCE [LARGE SCALE GENOMIC DNA]</scope>
    <source>
        <strain evidence="10 11">DSM 43768</strain>
    </source>
</reference>
<feature type="transmembrane region" description="Helical" evidence="8">
    <location>
        <begin position="303"/>
        <end position="325"/>
    </location>
</feature>
<keyword evidence="5 8" id="KW-1133">Transmembrane helix</keyword>
<dbReference type="AlphaFoldDB" id="A0A7X0NZJ8"/>
<evidence type="ECO:0000313" key="10">
    <source>
        <dbReference type="EMBL" id="MBB6552261.1"/>
    </source>
</evidence>
<keyword evidence="6 8" id="KW-0472">Membrane</keyword>
<feature type="transmembrane region" description="Helical" evidence="8">
    <location>
        <begin position="81"/>
        <end position="106"/>
    </location>
</feature>
<evidence type="ECO:0000256" key="1">
    <source>
        <dbReference type="ARBA" id="ARBA00004651"/>
    </source>
</evidence>
<dbReference type="PANTHER" id="PTHR42718:SF46">
    <property type="entry name" value="BLR6921 PROTEIN"/>
    <property type="match status" value="1"/>
</dbReference>
<dbReference type="PROSITE" id="PS50850">
    <property type="entry name" value="MFS"/>
    <property type="match status" value="1"/>
</dbReference>